<name>A0A7S0J0G7_9EUKA</name>
<organism evidence="1">
    <name type="scientific">Calcidiscus leptoporus</name>
    <dbReference type="NCBI Taxonomy" id="127549"/>
    <lineage>
        <taxon>Eukaryota</taxon>
        <taxon>Haptista</taxon>
        <taxon>Haptophyta</taxon>
        <taxon>Prymnesiophyceae</taxon>
        <taxon>Coccolithales</taxon>
        <taxon>Calcidiscaceae</taxon>
        <taxon>Calcidiscus</taxon>
    </lineage>
</organism>
<accession>A0A7S0J0G7</accession>
<reference evidence="1" key="1">
    <citation type="submission" date="2021-01" db="EMBL/GenBank/DDBJ databases">
        <authorList>
            <person name="Corre E."/>
            <person name="Pelletier E."/>
            <person name="Niang G."/>
            <person name="Scheremetjew M."/>
            <person name="Finn R."/>
            <person name="Kale V."/>
            <person name="Holt S."/>
            <person name="Cochrane G."/>
            <person name="Meng A."/>
            <person name="Brown T."/>
            <person name="Cohen L."/>
        </authorList>
    </citation>
    <scope>NUCLEOTIDE SEQUENCE</scope>
    <source>
        <strain evidence="1">RCC1130</strain>
    </source>
</reference>
<dbReference type="EMBL" id="HBER01025194">
    <property type="protein sequence ID" value="CAD8537400.1"/>
    <property type="molecule type" value="Transcribed_RNA"/>
</dbReference>
<gene>
    <name evidence="1" type="ORF">CLEP1334_LOCUS12682</name>
</gene>
<protein>
    <submittedName>
        <fullName evidence="1">Uncharacterized protein</fullName>
    </submittedName>
</protein>
<proteinExistence type="predicted"/>
<dbReference type="AlphaFoldDB" id="A0A7S0J0G7"/>
<evidence type="ECO:0000313" key="1">
    <source>
        <dbReference type="EMBL" id="CAD8537400.1"/>
    </source>
</evidence>
<sequence>MANNQWINRMQQGDVSPARGQLEHLRPDNTYANVVHLCKMSLWKGVKVAPLRVPGNGSASSTKMLLAPEWLFSHFPYGAFFPSFKQCHADAWKWPQASQIEKRLCMPEFRVPTVMVHMSGLRNGQWGRRGVMRALGVWHDAADAVATDSWVSVRPDRLLLVAAEASRRFVSMSEFDAFAARLLLLGLLLGRRVVIPPLPCEARWAQSAMEPRHLRALEVGCGPHKQCVWLPMPHFKEPWCSGVDFLYDIDYRSLLESEINPDRDVVAVGESAIRSGLGVDKSGAQLTMSGAAQAFSQRVVLVQPGGGASQAGLLEWLPMEAFKDPGWTQPFPSRVASMLQAEAPTGHALSNAQLRIVKDCLQSLMTSRD</sequence>